<gene>
    <name evidence="2" type="ORF">pAW63_040</name>
</gene>
<protein>
    <submittedName>
        <fullName evidence="2">Uncharacterized protein</fullName>
    </submittedName>
</protein>
<keyword evidence="1" id="KW-0472">Membrane</keyword>
<geneLocation type="plasmid" evidence="2">
    <name>pAW63</name>
</geneLocation>
<evidence type="ECO:0000256" key="1">
    <source>
        <dbReference type="SAM" id="Phobius"/>
    </source>
</evidence>
<dbReference type="AlphaFoldDB" id="Q3YN35"/>
<keyword evidence="1" id="KW-0812">Transmembrane</keyword>
<accession>Q3YN35</accession>
<reference evidence="2" key="1">
    <citation type="journal article" date="2005" name="BMC Genomics">
        <title>Conjugative plasmid pAW63 brings new insights into the genesis of the Bacillus anthracis virulence plasmid pXO2 and of the Bacillus thuringiensis plasmid pBT9727.</title>
        <authorList>
            <person name="Van der Auwera G.A."/>
            <person name="Andrup L."/>
            <person name="Mahillon J."/>
        </authorList>
    </citation>
    <scope>NUCLEOTIDE SEQUENCE</scope>
    <source>
        <strain evidence="2">HD73</strain>
        <plasmid evidence="2">pAW63</plasmid>
    </source>
</reference>
<evidence type="ECO:0000313" key="2">
    <source>
        <dbReference type="EMBL" id="AAZ06610.1"/>
    </source>
</evidence>
<name>Q3YN35_BACTK</name>
<keyword evidence="2" id="KW-0614">Plasmid</keyword>
<organism evidence="2">
    <name type="scientific">Bacillus thuringiensis subsp. kurstaki</name>
    <dbReference type="NCBI Taxonomy" id="29339"/>
    <lineage>
        <taxon>Bacteria</taxon>
        <taxon>Bacillati</taxon>
        <taxon>Bacillota</taxon>
        <taxon>Bacilli</taxon>
        <taxon>Bacillales</taxon>
        <taxon>Bacillaceae</taxon>
        <taxon>Bacillus</taxon>
        <taxon>Bacillus cereus group</taxon>
    </lineage>
</organism>
<sequence>MIGRDQMILPAMITFMVLMILLFDASLSFIMFLTGKMM</sequence>
<proteinExistence type="predicted"/>
<feature type="transmembrane region" description="Helical" evidence="1">
    <location>
        <begin position="12"/>
        <end position="33"/>
    </location>
</feature>
<dbReference type="EMBL" id="DQ025752">
    <property type="protein sequence ID" value="AAZ06610.1"/>
    <property type="molecule type" value="Genomic_DNA"/>
</dbReference>
<keyword evidence="1" id="KW-1133">Transmembrane helix</keyword>